<dbReference type="GeneID" id="33559714"/>
<dbReference type="CDD" id="cd04657">
    <property type="entry name" value="Piwi_ago-like"/>
    <property type="match status" value="1"/>
</dbReference>
<accession>A0A1Y1UL73</accession>
<dbReference type="SMART" id="SM00950">
    <property type="entry name" value="Piwi"/>
    <property type="match status" value="1"/>
</dbReference>
<evidence type="ECO:0000256" key="1">
    <source>
        <dbReference type="SAM" id="MobiDB-lite"/>
    </source>
</evidence>
<dbReference type="Pfam" id="PF08699">
    <property type="entry name" value="ArgoL1"/>
    <property type="match status" value="1"/>
</dbReference>
<dbReference type="SUPFAM" id="SSF53098">
    <property type="entry name" value="Ribonuclease H-like"/>
    <property type="match status" value="1"/>
</dbReference>
<keyword evidence="4" id="KW-1185">Reference proteome</keyword>
<dbReference type="InterPro" id="IPR032474">
    <property type="entry name" value="Argonaute_N"/>
</dbReference>
<gene>
    <name evidence="3" type="ORF">BD324DRAFT_648922</name>
</gene>
<reference evidence="3 4" key="1">
    <citation type="submission" date="2017-03" db="EMBL/GenBank/DDBJ databases">
        <title>Widespread Adenine N6-methylation of Active Genes in Fungi.</title>
        <authorList>
            <consortium name="DOE Joint Genome Institute"/>
            <person name="Mondo S.J."/>
            <person name="Dannebaum R.O."/>
            <person name="Kuo R.C."/>
            <person name="Louie K.B."/>
            <person name="Bewick A.J."/>
            <person name="Labutti K."/>
            <person name="Haridas S."/>
            <person name="Kuo A."/>
            <person name="Salamov A."/>
            <person name="Ahrendt S.R."/>
            <person name="Lau R."/>
            <person name="Bowen B.P."/>
            <person name="Lipzen A."/>
            <person name="Sullivan W."/>
            <person name="Andreopoulos W.B."/>
            <person name="Clum A."/>
            <person name="Lindquist E."/>
            <person name="Daum C."/>
            <person name="Northen T.R."/>
            <person name="Ramamoorthy G."/>
            <person name="Schmitz R.J."/>
            <person name="Gryganskyi A."/>
            <person name="Culley D."/>
            <person name="Magnuson J."/>
            <person name="James T.Y."/>
            <person name="O'Malley M.A."/>
            <person name="Stajich J.E."/>
            <person name="Spatafora J.W."/>
            <person name="Visel A."/>
            <person name="Grigoriev I.V."/>
        </authorList>
    </citation>
    <scope>NUCLEOTIDE SEQUENCE [LARGE SCALE GENOMIC DNA]</scope>
    <source>
        <strain evidence="3 4">NRRL Y-17943</strain>
    </source>
</reference>
<dbReference type="Pfam" id="PF16486">
    <property type="entry name" value="ArgoN"/>
    <property type="match status" value="1"/>
</dbReference>
<dbReference type="Pfam" id="PF16487">
    <property type="entry name" value="ArgoMid"/>
    <property type="match status" value="1"/>
</dbReference>
<dbReference type="SUPFAM" id="SSF101690">
    <property type="entry name" value="PAZ domain"/>
    <property type="match status" value="1"/>
</dbReference>
<protein>
    <submittedName>
        <fullName evidence="3">Argonaute-like protein</fullName>
    </submittedName>
</protein>
<dbReference type="Gene3D" id="2.170.260.10">
    <property type="entry name" value="paz domain"/>
    <property type="match status" value="1"/>
</dbReference>
<dbReference type="GO" id="GO:0003676">
    <property type="term" value="F:nucleic acid binding"/>
    <property type="evidence" value="ECO:0007669"/>
    <property type="project" value="InterPro"/>
</dbReference>
<feature type="region of interest" description="Disordered" evidence="1">
    <location>
        <begin position="272"/>
        <end position="302"/>
    </location>
</feature>
<dbReference type="AlphaFoldDB" id="A0A1Y1UL73"/>
<dbReference type="InterPro" id="IPR032473">
    <property type="entry name" value="Argonaute_Mid_dom"/>
</dbReference>
<dbReference type="SMART" id="SM01163">
    <property type="entry name" value="DUF1785"/>
    <property type="match status" value="1"/>
</dbReference>
<evidence type="ECO:0000313" key="4">
    <source>
        <dbReference type="Proteomes" id="UP000193218"/>
    </source>
</evidence>
<organism evidence="3 4">
    <name type="scientific">Kockovaella imperatae</name>
    <dbReference type="NCBI Taxonomy" id="4999"/>
    <lineage>
        <taxon>Eukaryota</taxon>
        <taxon>Fungi</taxon>
        <taxon>Dikarya</taxon>
        <taxon>Basidiomycota</taxon>
        <taxon>Agaricomycotina</taxon>
        <taxon>Tremellomycetes</taxon>
        <taxon>Tremellales</taxon>
        <taxon>Cuniculitremaceae</taxon>
        <taxon>Kockovaella</taxon>
    </lineage>
</organism>
<dbReference type="InterPro" id="IPR032472">
    <property type="entry name" value="ArgoL2"/>
</dbReference>
<dbReference type="Pfam" id="PF02171">
    <property type="entry name" value="Piwi"/>
    <property type="match status" value="1"/>
</dbReference>
<dbReference type="RefSeq" id="XP_021872671.1">
    <property type="nucleotide sequence ID" value="XM_022017905.1"/>
</dbReference>
<dbReference type="Gene3D" id="3.40.50.2300">
    <property type="match status" value="1"/>
</dbReference>
<comment type="caution">
    <text evidence="3">The sequence shown here is derived from an EMBL/GenBank/DDBJ whole genome shotgun (WGS) entry which is preliminary data.</text>
</comment>
<name>A0A1Y1UL73_9TREE</name>
<dbReference type="CDD" id="cd02846">
    <property type="entry name" value="PAZ_argonaute_like"/>
    <property type="match status" value="1"/>
</dbReference>
<feature type="domain" description="Piwi" evidence="2">
    <location>
        <begin position="566"/>
        <end position="867"/>
    </location>
</feature>
<dbReference type="Pfam" id="PF16488">
    <property type="entry name" value="ArgoL2"/>
    <property type="match status" value="1"/>
</dbReference>
<sequence length="912" mass="101129">MAPPKGSEIARGDQGIGFENLFASMKLDEALDEYHRRPGFGTSGRRIEVFANMFSARFKNQGKEANAVYHYDVEINPVVKVANQKKPRILLWAIWNQLLAECSPDVQKALRAGAYDMVKNMYSPFELPSDPWETTITLKEDGGNEDDARRRFKIVITRANVIDLNTVEDFCKGNRQTEQTKEIMLVAIQAMNVLFRQDPTNRFKAVGAQGRRFFTTREPSQISQGGVVYNGFLQSFRWTASGLPAIQLDTAYSAFVEAGNLVDVMNKMVGRGGGGGRGGRGGRGGGRGGVGGGRGGGPGPAIQEVSRSQLKRLNEVLRMAKFKVNHRQSSRIYTMRGLTTQNASELKVFARWQGWRKRRDGHDCCIDEEFPRLPCVSFGKKNYLPMECANLVEFNSIPFSALAAEQTADMIKIAAKRPPERLAMINNWRRELNYQNLPKVKAWGLEVRTEMMRVNARVLAPPAVTYGANKTARTQFGSWNLKGMKFARPGTPLKAWGILSFDNNVNLGVMQQFCNQLVNVLKASGCPVDDPRPILKHYDPDVGIKPVMSELAKEIYKKNNQTDPQLLIVILPRKDGIMYSTVKSVAAEGLVRPLVTQCLQGTKITSDRGLDQYLGNVSMKIHAKLGGVTHEVPNSGLDKTTMLIGADVSHPPAGRGPIQPSIAVTVAAVNGDNVKFASSLRLQEGRVEIIQDLANMVHRHLTTFQQNTKQLPAKIILFRDGVSEGQYGHCVRYELSKIKEAASRFQGYKPKITFIVCAKRHSMRFFATDPKEQDRSGNLPAGTVVDSGCTHPFAFDFYPQAHAGLQGTAKPTHYICVADENGFSADKLQNLCNSLCYTYARATRAVSLVPVAYYADIIAGKARDIVYKDDTSDSATIVSSDSGANNRSDFDELRLKKRLEDNQAFNSVAWYI</sequence>
<proteinExistence type="predicted"/>
<dbReference type="InterPro" id="IPR014811">
    <property type="entry name" value="ArgoL1"/>
</dbReference>
<evidence type="ECO:0000259" key="2">
    <source>
        <dbReference type="PROSITE" id="PS50822"/>
    </source>
</evidence>
<dbReference type="InterPro" id="IPR036085">
    <property type="entry name" value="PAZ_dom_sf"/>
</dbReference>
<dbReference type="PANTHER" id="PTHR22891">
    <property type="entry name" value="EUKARYOTIC TRANSLATION INITIATION FACTOR 2C"/>
    <property type="match status" value="1"/>
</dbReference>
<dbReference type="Gene3D" id="3.30.420.10">
    <property type="entry name" value="Ribonuclease H-like superfamily/Ribonuclease H"/>
    <property type="match status" value="1"/>
</dbReference>
<dbReference type="Proteomes" id="UP000193218">
    <property type="component" value="Unassembled WGS sequence"/>
</dbReference>
<dbReference type="InParanoid" id="A0A1Y1UL73"/>
<dbReference type="InterPro" id="IPR036397">
    <property type="entry name" value="RNaseH_sf"/>
</dbReference>
<dbReference type="InterPro" id="IPR003165">
    <property type="entry name" value="Piwi"/>
</dbReference>
<dbReference type="OrthoDB" id="10252740at2759"/>
<evidence type="ECO:0000313" key="3">
    <source>
        <dbReference type="EMBL" id="ORX38808.1"/>
    </source>
</evidence>
<dbReference type="PROSITE" id="PS50822">
    <property type="entry name" value="PIWI"/>
    <property type="match status" value="1"/>
</dbReference>
<dbReference type="FunCoup" id="A0A1Y1UL73">
    <property type="interactions" value="210"/>
</dbReference>
<dbReference type="InterPro" id="IPR045246">
    <property type="entry name" value="Piwi_ago-like"/>
</dbReference>
<dbReference type="STRING" id="4999.A0A1Y1UL73"/>
<dbReference type="InterPro" id="IPR012337">
    <property type="entry name" value="RNaseH-like_sf"/>
</dbReference>
<feature type="compositionally biased region" description="Gly residues" evidence="1">
    <location>
        <begin position="272"/>
        <end position="299"/>
    </location>
</feature>
<dbReference type="EMBL" id="NBSH01000003">
    <property type="protein sequence ID" value="ORX38808.1"/>
    <property type="molecule type" value="Genomic_DNA"/>
</dbReference>